<protein>
    <recommendedName>
        <fullName evidence="3">DUF3168 domain-containing protein</fullName>
    </recommendedName>
</protein>
<organism evidence="1 2">
    <name type="scientific">Lutibacter aestuarii</name>
    <dbReference type="NCBI Taxonomy" id="861111"/>
    <lineage>
        <taxon>Bacteria</taxon>
        <taxon>Pseudomonadati</taxon>
        <taxon>Bacteroidota</taxon>
        <taxon>Flavobacteriia</taxon>
        <taxon>Flavobacteriales</taxon>
        <taxon>Flavobacteriaceae</taxon>
        <taxon>Lutibacter</taxon>
    </lineage>
</organism>
<dbReference type="Gene3D" id="3.30.2000.30">
    <property type="match status" value="1"/>
</dbReference>
<evidence type="ECO:0000313" key="1">
    <source>
        <dbReference type="EMBL" id="MFD0762983.1"/>
    </source>
</evidence>
<name>A0ABW2Z834_9FLAO</name>
<sequence>MEEASKLILSILKGYAPLMALITKISPVVSSQQTEFDFINYTLEEQGPFTKDGVHNYILTIDSWSNSYDNTLKIADAVKQALIQAPTPIFNYNGSKPAFSEEGIYYTSSNYSFKK</sequence>
<evidence type="ECO:0008006" key="3">
    <source>
        <dbReference type="Google" id="ProtNLM"/>
    </source>
</evidence>
<dbReference type="InterPro" id="IPR053745">
    <property type="entry name" value="Viral_Tail_Comp_sf"/>
</dbReference>
<proteinExistence type="predicted"/>
<accession>A0ABW2Z834</accession>
<dbReference type="Proteomes" id="UP001597032">
    <property type="component" value="Unassembled WGS sequence"/>
</dbReference>
<reference evidence="2" key="1">
    <citation type="journal article" date="2019" name="Int. J. Syst. Evol. Microbiol.">
        <title>The Global Catalogue of Microorganisms (GCM) 10K type strain sequencing project: providing services to taxonomists for standard genome sequencing and annotation.</title>
        <authorList>
            <consortium name="The Broad Institute Genomics Platform"/>
            <consortium name="The Broad Institute Genome Sequencing Center for Infectious Disease"/>
            <person name="Wu L."/>
            <person name="Ma J."/>
        </authorList>
    </citation>
    <scope>NUCLEOTIDE SEQUENCE [LARGE SCALE GENOMIC DNA]</scope>
    <source>
        <strain evidence="2">CCUG 60022</strain>
    </source>
</reference>
<keyword evidence="2" id="KW-1185">Reference proteome</keyword>
<dbReference type="RefSeq" id="WP_386783524.1">
    <property type="nucleotide sequence ID" value="NZ_JBHTIC010000020.1"/>
</dbReference>
<evidence type="ECO:0000313" key="2">
    <source>
        <dbReference type="Proteomes" id="UP001597032"/>
    </source>
</evidence>
<comment type="caution">
    <text evidence="1">The sequence shown here is derived from an EMBL/GenBank/DDBJ whole genome shotgun (WGS) entry which is preliminary data.</text>
</comment>
<gene>
    <name evidence="1" type="ORF">ACFQZW_12905</name>
</gene>
<dbReference type="EMBL" id="JBHTIC010000020">
    <property type="protein sequence ID" value="MFD0762983.1"/>
    <property type="molecule type" value="Genomic_DNA"/>
</dbReference>